<reference evidence="1" key="1">
    <citation type="submission" date="2021-01" db="EMBL/GenBank/DDBJ databases">
        <authorList>
            <person name="Corre E."/>
            <person name="Pelletier E."/>
            <person name="Niang G."/>
            <person name="Scheremetjew M."/>
            <person name="Finn R."/>
            <person name="Kale V."/>
            <person name="Holt S."/>
            <person name="Cochrane G."/>
            <person name="Meng A."/>
            <person name="Brown T."/>
            <person name="Cohen L."/>
        </authorList>
    </citation>
    <scope>NUCLEOTIDE SEQUENCE</scope>
    <source>
        <strain evidence="1">CCMP1452</strain>
    </source>
</reference>
<evidence type="ECO:0000313" key="1">
    <source>
        <dbReference type="EMBL" id="CAD9658381.1"/>
    </source>
</evidence>
<accession>A0A7S2R370</accession>
<organism evidence="1">
    <name type="scientific">Eucampia antarctica</name>
    <dbReference type="NCBI Taxonomy" id="49252"/>
    <lineage>
        <taxon>Eukaryota</taxon>
        <taxon>Sar</taxon>
        <taxon>Stramenopiles</taxon>
        <taxon>Ochrophyta</taxon>
        <taxon>Bacillariophyta</taxon>
        <taxon>Mediophyceae</taxon>
        <taxon>Biddulphiophycidae</taxon>
        <taxon>Hemiaulales</taxon>
        <taxon>Hemiaulaceae</taxon>
        <taxon>Eucampia</taxon>
    </lineage>
</organism>
<gene>
    <name evidence="1" type="ORF">EANT1437_LOCUS2183</name>
</gene>
<protein>
    <submittedName>
        <fullName evidence="1">Uncharacterized protein</fullName>
    </submittedName>
</protein>
<sequence>MSIRSLLSSCSRVSAIVPTKDKLLGTERIFLECSRLILRDTYKKQLASCDFDVVATSVDTSISFLDKHEFWEDMSRDNDISYYKIGKGKKGVDPVSGEEYAFETQGNGFKYCIPRILVSLGEKREFSGLLLQKALAELKHAKEETVNSNAALIGATIYMDEGSHGVESFENQFRQAAQGSPDVFCVEGCHDKDKVQRLKEFLLRNERKMVTLSKPNTTGHMIPEHQQTEIGFDIPALLMREGQIDEIL</sequence>
<dbReference type="AlphaFoldDB" id="A0A7S2R370"/>
<dbReference type="EMBL" id="HBHI01004279">
    <property type="protein sequence ID" value="CAD9658381.1"/>
    <property type="molecule type" value="Transcribed_RNA"/>
</dbReference>
<name>A0A7S2R370_9STRA</name>
<proteinExistence type="predicted"/>